<dbReference type="Pfam" id="PF19868">
    <property type="entry name" value="DUF6341"/>
    <property type="match status" value="1"/>
</dbReference>
<gene>
    <name evidence="2" type="ordered locus">Oweho_2158</name>
</gene>
<evidence type="ECO:0000313" key="3">
    <source>
        <dbReference type="Proteomes" id="UP000005631"/>
    </source>
</evidence>
<evidence type="ECO:0000256" key="1">
    <source>
        <dbReference type="SAM" id="Phobius"/>
    </source>
</evidence>
<evidence type="ECO:0000313" key="2">
    <source>
        <dbReference type="EMBL" id="AEV33132.1"/>
    </source>
</evidence>
<feature type="transmembrane region" description="Helical" evidence="1">
    <location>
        <begin position="20"/>
        <end position="43"/>
    </location>
</feature>
<dbReference type="eggNOG" id="ENOG5034CDA">
    <property type="taxonomic scope" value="Bacteria"/>
</dbReference>
<keyword evidence="1" id="KW-1133">Transmembrane helix</keyword>
<dbReference type="InterPro" id="IPR045922">
    <property type="entry name" value="DUF6341"/>
</dbReference>
<dbReference type="EMBL" id="CP003156">
    <property type="protein sequence ID" value="AEV33132.1"/>
    <property type="molecule type" value="Genomic_DNA"/>
</dbReference>
<keyword evidence="1" id="KW-0812">Transmembrane</keyword>
<keyword evidence="1" id="KW-0472">Membrane</keyword>
<keyword evidence="3" id="KW-1185">Reference proteome</keyword>
<dbReference type="KEGG" id="oho:Oweho_2158"/>
<protein>
    <submittedName>
        <fullName evidence="2">Uncharacterized protein</fullName>
    </submittedName>
</protein>
<sequence>MQIRDIVYGLGDFIEWTFGILPVAGNIPNILFIVIGFIFFFYWMGQMNKHKKQGGPV</sequence>
<organism evidence="2 3">
    <name type="scientific">Owenweeksia hongkongensis (strain DSM 17368 / CIP 108786 / JCM 12287 / NRRL B-23963 / UST20020801)</name>
    <dbReference type="NCBI Taxonomy" id="926562"/>
    <lineage>
        <taxon>Bacteria</taxon>
        <taxon>Pseudomonadati</taxon>
        <taxon>Bacteroidota</taxon>
        <taxon>Flavobacteriia</taxon>
        <taxon>Flavobacteriales</taxon>
        <taxon>Owenweeksiaceae</taxon>
        <taxon>Owenweeksia</taxon>
    </lineage>
</organism>
<dbReference type="HOGENOM" id="CLU_2992388_0_0_10"/>
<reference evidence="2 3" key="1">
    <citation type="journal article" date="2012" name="Stand. Genomic Sci.">
        <title>Genome sequence of the orange-pigmented seawater bacterium Owenweeksia hongkongensis type strain (UST20020801(T)).</title>
        <authorList>
            <person name="Riedel T."/>
            <person name="Held B."/>
            <person name="Nolan M."/>
            <person name="Lucas S."/>
            <person name="Lapidus A."/>
            <person name="Tice H."/>
            <person name="Del Rio T.G."/>
            <person name="Cheng J.F."/>
            <person name="Han C."/>
            <person name="Tapia R."/>
            <person name="Goodwin L.A."/>
            <person name="Pitluck S."/>
            <person name="Liolios K."/>
            <person name="Mavromatis K."/>
            <person name="Pagani I."/>
            <person name="Ivanova N."/>
            <person name="Mikhailova N."/>
            <person name="Pati A."/>
            <person name="Chen A."/>
            <person name="Palaniappan K."/>
            <person name="Rohde M."/>
            <person name="Tindall B.J."/>
            <person name="Detter J.C."/>
            <person name="Goker M."/>
            <person name="Woyke T."/>
            <person name="Bristow J."/>
            <person name="Eisen J.A."/>
            <person name="Markowitz V."/>
            <person name="Hugenholtz P."/>
            <person name="Klenk H.P."/>
            <person name="Kyrpides N.C."/>
        </authorList>
    </citation>
    <scope>NUCLEOTIDE SEQUENCE</scope>
    <source>
        <strain evidence="3">DSM 17368 / JCM 12287 / NRRL B-23963</strain>
    </source>
</reference>
<name>G8R465_OWEHD</name>
<dbReference type="RefSeq" id="WP_014202481.1">
    <property type="nucleotide sequence ID" value="NC_016599.1"/>
</dbReference>
<accession>G8R465</accession>
<dbReference type="AlphaFoldDB" id="G8R465"/>
<dbReference type="Proteomes" id="UP000005631">
    <property type="component" value="Chromosome"/>
</dbReference>
<proteinExistence type="predicted"/>